<protein>
    <submittedName>
        <fullName evidence="1">Uncharacterized protein</fullName>
    </submittedName>
</protein>
<accession>A0A6C0K6B8</accession>
<proteinExistence type="predicted"/>
<evidence type="ECO:0000313" key="1">
    <source>
        <dbReference type="EMBL" id="QHU13605.1"/>
    </source>
</evidence>
<name>A0A6C0K6B8_9ZZZZ</name>
<dbReference type="AlphaFoldDB" id="A0A6C0K6B8"/>
<reference evidence="1" key="1">
    <citation type="journal article" date="2020" name="Nature">
        <title>Giant virus diversity and host interactions through global metagenomics.</title>
        <authorList>
            <person name="Schulz F."/>
            <person name="Roux S."/>
            <person name="Paez-Espino D."/>
            <person name="Jungbluth S."/>
            <person name="Walsh D.A."/>
            <person name="Denef V.J."/>
            <person name="McMahon K.D."/>
            <person name="Konstantinidis K.T."/>
            <person name="Eloe-Fadrosh E.A."/>
            <person name="Kyrpides N.C."/>
            <person name="Woyke T."/>
        </authorList>
    </citation>
    <scope>NUCLEOTIDE SEQUENCE</scope>
    <source>
        <strain evidence="1">GVMAG-S-1101178-73</strain>
    </source>
</reference>
<sequence length="247" mass="28597">MSKKGNKCSINGKKYELEVYNIVKNCKLNERRFNIQSENELGGCSSINDISCNLNSNGDIAIEIKKSKTPDWMQCSLHYDNINKKWIGSMRNKIPYASKIIFEDIISNITLFNGNIPPFILNNITHDEWLKIKRNTNDYNDFYIDCPNDTIKRLYSNKGCSYIQISVKGLYHLGDDKCNFNVPDFICEQQIRGRIKIHERKTKKGFCKLSITIACQPKNINNLINSEFSLDNQARLPNNLIYDYNLS</sequence>
<dbReference type="EMBL" id="MN740822">
    <property type="protein sequence ID" value="QHU13605.1"/>
    <property type="molecule type" value="Genomic_DNA"/>
</dbReference>
<organism evidence="1">
    <name type="scientific">viral metagenome</name>
    <dbReference type="NCBI Taxonomy" id="1070528"/>
    <lineage>
        <taxon>unclassified sequences</taxon>
        <taxon>metagenomes</taxon>
        <taxon>organismal metagenomes</taxon>
    </lineage>
</organism>